<keyword evidence="3" id="KW-0173">Coenzyme A biosynthesis</keyword>
<evidence type="ECO:0000256" key="1">
    <source>
        <dbReference type="ARBA" id="ARBA00022741"/>
    </source>
</evidence>
<feature type="region of interest" description="Disordered" evidence="4">
    <location>
        <begin position="1"/>
        <end position="41"/>
    </location>
</feature>
<dbReference type="GO" id="GO:0005634">
    <property type="term" value="C:nucleus"/>
    <property type="evidence" value="ECO:0007669"/>
    <property type="project" value="TreeGrafter"/>
</dbReference>
<dbReference type="GO" id="GO:0005524">
    <property type="term" value="F:ATP binding"/>
    <property type="evidence" value="ECO:0007669"/>
    <property type="project" value="UniProtKB-KW"/>
</dbReference>
<dbReference type="GO" id="GO:0004594">
    <property type="term" value="F:pantothenate kinase activity"/>
    <property type="evidence" value="ECO:0007669"/>
    <property type="project" value="TreeGrafter"/>
</dbReference>
<keyword evidence="1" id="KW-0547">Nucleotide-binding</keyword>
<keyword evidence="2" id="KW-0067">ATP-binding</keyword>
<dbReference type="PANTHER" id="PTHR12280:SF20">
    <property type="entry name" value="4'-PHOSPHOPANTETHEINE PHOSPHATASE"/>
    <property type="match status" value="1"/>
</dbReference>
<dbReference type="AlphaFoldDB" id="A0A7S0HVL3"/>
<name>A0A7S0HVL3_9CRYP</name>
<gene>
    <name evidence="5" type="ORF">HPHI1048_LOCUS19697</name>
</gene>
<dbReference type="InterPro" id="IPR043129">
    <property type="entry name" value="ATPase_NBD"/>
</dbReference>
<dbReference type="InterPro" id="IPR004567">
    <property type="entry name" value="Type_II_PanK"/>
</dbReference>
<evidence type="ECO:0000256" key="4">
    <source>
        <dbReference type="SAM" id="MobiDB-lite"/>
    </source>
</evidence>
<dbReference type="GO" id="GO:0015937">
    <property type="term" value="P:coenzyme A biosynthetic process"/>
    <property type="evidence" value="ECO:0007669"/>
    <property type="project" value="UniProtKB-KW"/>
</dbReference>
<dbReference type="GO" id="GO:0005829">
    <property type="term" value="C:cytosol"/>
    <property type="evidence" value="ECO:0007669"/>
    <property type="project" value="TreeGrafter"/>
</dbReference>
<reference evidence="5" key="1">
    <citation type="submission" date="2021-01" db="EMBL/GenBank/DDBJ databases">
        <authorList>
            <person name="Corre E."/>
            <person name="Pelletier E."/>
            <person name="Niang G."/>
            <person name="Scheremetjew M."/>
            <person name="Finn R."/>
            <person name="Kale V."/>
            <person name="Holt S."/>
            <person name="Cochrane G."/>
            <person name="Meng A."/>
            <person name="Brown T."/>
            <person name="Cohen L."/>
        </authorList>
    </citation>
    <scope>NUCLEOTIDE SEQUENCE</scope>
    <source>
        <strain evidence="5">CCMP325</strain>
    </source>
</reference>
<dbReference type="Pfam" id="PF03630">
    <property type="entry name" value="Fumble"/>
    <property type="match status" value="1"/>
</dbReference>
<dbReference type="Gene3D" id="3.30.420.510">
    <property type="match status" value="1"/>
</dbReference>
<sequence length="472" mass="52149">MQHVNDGKAFAAQRGAAKSNCPFKNGEMEGNGSSRSDSQDALNGFEMRGLDEEFDDARLKLYRRNGRRSRSRSLDDIRIEMLPRTSSPSCGRKSFLPEGMLFGIDIGGTLAKIVFREPGFLAQGPKTEQAQRLRQYFSNSDGRVGSEDERLYFSDPLGVFGGKMHFLKLETSSIDFLFEILRKERQTSPHEVTQWKIYATGGGSFKYEARFKDLGIKVRKSDEMETIVSGVLCAIENIPDECFTWVPPEFGGDVDDDMTLVRQTIQVEKARKPWLVVNVGSGVSMLKLDEQMTVDHGKVGTYKRVGGTPVGGGTFLALGCLLTGAKSHQELLEMAAKGNAKAVDKLVGDIYGEDYHGLGLSAHTVASSFGKLVNADLRNNVSMEDLAASLVQMISWNIAHLARLVACQEGARTIIFTGSFMHNNEISQRKFAAAFRYWSNGDSQALFMRHEGYVGALGALAMSTLIRQEHTH</sequence>
<evidence type="ECO:0000256" key="2">
    <source>
        <dbReference type="ARBA" id="ARBA00022840"/>
    </source>
</evidence>
<dbReference type="NCBIfam" id="TIGR00555">
    <property type="entry name" value="panK_eukar"/>
    <property type="match status" value="1"/>
</dbReference>
<organism evidence="5">
    <name type="scientific">Hanusia phi</name>
    <dbReference type="NCBI Taxonomy" id="3032"/>
    <lineage>
        <taxon>Eukaryota</taxon>
        <taxon>Cryptophyceae</taxon>
        <taxon>Pyrenomonadales</taxon>
        <taxon>Geminigeraceae</taxon>
        <taxon>Hanusia</taxon>
    </lineage>
</organism>
<dbReference type="SUPFAM" id="SSF53067">
    <property type="entry name" value="Actin-like ATPase domain"/>
    <property type="match status" value="2"/>
</dbReference>
<dbReference type="PANTHER" id="PTHR12280">
    <property type="entry name" value="PANTOTHENATE KINASE"/>
    <property type="match status" value="1"/>
</dbReference>
<evidence type="ECO:0000256" key="3">
    <source>
        <dbReference type="ARBA" id="ARBA00022993"/>
    </source>
</evidence>
<evidence type="ECO:0008006" key="6">
    <source>
        <dbReference type="Google" id="ProtNLM"/>
    </source>
</evidence>
<protein>
    <recommendedName>
        <fullName evidence="6">Pantothenate kinase</fullName>
    </recommendedName>
</protein>
<accession>A0A7S0HVL3</accession>
<proteinExistence type="predicted"/>
<dbReference type="EMBL" id="HBEO01029081">
    <property type="protein sequence ID" value="CAD8501092.1"/>
    <property type="molecule type" value="Transcribed_RNA"/>
</dbReference>
<evidence type="ECO:0000313" key="5">
    <source>
        <dbReference type="EMBL" id="CAD8501092.1"/>
    </source>
</evidence>
<feature type="compositionally biased region" description="Polar residues" evidence="4">
    <location>
        <begin position="31"/>
        <end position="41"/>
    </location>
</feature>
<dbReference type="Gene3D" id="3.30.420.40">
    <property type="match status" value="1"/>
</dbReference>